<dbReference type="PANTHER" id="PTHR23517:SF2">
    <property type="entry name" value="MULTIDRUG RESISTANCE PROTEIN MDTH"/>
    <property type="match status" value="1"/>
</dbReference>
<feature type="transmembrane region" description="Helical" evidence="7">
    <location>
        <begin position="147"/>
        <end position="166"/>
    </location>
</feature>
<reference evidence="9" key="1">
    <citation type="submission" date="2022-07" db="EMBL/GenBank/DDBJ databases">
        <title>Complete Genome Sequence of the Radioresistant Bacterium Deinococcus aetherius ST0316, Isolated from the Air Dust collected in Lower Stratosphere above Japan.</title>
        <authorList>
            <person name="Satoh K."/>
            <person name="Hagiwara K."/>
            <person name="Katsumata K."/>
            <person name="Kubo A."/>
            <person name="Yokobori S."/>
            <person name="Yamagishi A."/>
            <person name="Oono Y."/>
            <person name="Narumi I."/>
        </authorList>
    </citation>
    <scope>NUCLEOTIDE SEQUENCE</scope>
    <source>
        <strain evidence="9">ST0316</strain>
        <plasmid evidence="9">pDAETH-1</plasmid>
    </source>
</reference>
<feature type="transmembrane region" description="Helical" evidence="7">
    <location>
        <begin position="371"/>
        <end position="391"/>
    </location>
</feature>
<evidence type="ECO:0000256" key="3">
    <source>
        <dbReference type="ARBA" id="ARBA00022475"/>
    </source>
</evidence>
<geneLocation type="plasmid" evidence="9 10">
    <name>pDAETH-1</name>
</geneLocation>
<organism evidence="9 10">
    <name type="scientific">Deinococcus aetherius</name>
    <dbReference type="NCBI Taxonomy" id="200252"/>
    <lineage>
        <taxon>Bacteria</taxon>
        <taxon>Thermotogati</taxon>
        <taxon>Deinococcota</taxon>
        <taxon>Deinococci</taxon>
        <taxon>Deinococcales</taxon>
        <taxon>Deinococcaceae</taxon>
        <taxon>Deinococcus</taxon>
    </lineage>
</organism>
<evidence type="ECO:0000256" key="5">
    <source>
        <dbReference type="ARBA" id="ARBA00022989"/>
    </source>
</evidence>
<evidence type="ECO:0000256" key="4">
    <source>
        <dbReference type="ARBA" id="ARBA00022692"/>
    </source>
</evidence>
<feature type="transmembrane region" description="Helical" evidence="7">
    <location>
        <begin position="23"/>
        <end position="45"/>
    </location>
</feature>
<dbReference type="InterPro" id="IPR036259">
    <property type="entry name" value="MFS_trans_sf"/>
</dbReference>
<evidence type="ECO:0000256" key="2">
    <source>
        <dbReference type="ARBA" id="ARBA00022448"/>
    </source>
</evidence>
<feature type="transmembrane region" description="Helical" evidence="7">
    <location>
        <begin position="218"/>
        <end position="237"/>
    </location>
</feature>
<dbReference type="InterPro" id="IPR011701">
    <property type="entry name" value="MFS"/>
</dbReference>
<dbReference type="Proteomes" id="UP001064971">
    <property type="component" value="Plasmid pDAETH-1"/>
</dbReference>
<dbReference type="SUPFAM" id="SSF103473">
    <property type="entry name" value="MFS general substrate transporter"/>
    <property type="match status" value="1"/>
</dbReference>
<feature type="transmembrane region" description="Helical" evidence="7">
    <location>
        <begin position="97"/>
        <end position="120"/>
    </location>
</feature>
<feature type="domain" description="Major facilitator superfamily (MFS) profile" evidence="8">
    <location>
        <begin position="20"/>
        <end position="404"/>
    </location>
</feature>
<dbReference type="Gene3D" id="1.20.1250.20">
    <property type="entry name" value="MFS general substrate transporter like domains"/>
    <property type="match status" value="1"/>
</dbReference>
<keyword evidence="3" id="KW-1003">Cell membrane</keyword>
<sequence>MATVTTRLNLSSLTGSLPRPFWVMWWGTLVNRLCGFVVPFLTLFLTAERGLTPVQAALAVSALGLGSFFAQLVGGVLADRLGRRRVMLLALALSPPFLLALGFAPSYPLILASALVFALVGEMYRPAANAAVADLVPPEERTRAYGLMYWAVNLGFAFAPLLAGAIAARSYALLFVVDAATLLLYGAFILLGVPETRPQAAPRGKGTGALAVLRREPLLLAFSGLTLVFALIMNQAYVTLPLAMRADGLGEGTYGRVIALNGLLIVAVGLFSARLLGRFPAPAVLSAALLLMGGGFGLNALADTAPLYALGVLVWTLGEVAQAAVAPGLVAALAPAHLRGTYAGALGATWGLSGLIAPTLGGWALGHLGDGLWWGCLGLGVIGALGFGLVAGPLGRRLAEAGEP</sequence>
<evidence type="ECO:0000313" key="10">
    <source>
        <dbReference type="Proteomes" id="UP001064971"/>
    </source>
</evidence>
<keyword evidence="9" id="KW-0614">Plasmid</keyword>
<keyword evidence="2" id="KW-0813">Transport</keyword>
<feature type="transmembrane region" description="Helical" evidence="7">
    <location>
        <begin position="283"/>
        <end position="302"/>
    </location>
</feature>
<feature type="transmembrane region" description="Helical" evidence="7">
    <location>
        <begin position="57"/>
        <end position="77"/>
    </location>
</feature>
<dbReference type="PROSITE" id="PS50850">
    <property type="entry name" value="MFS"/>
    <property type="match status" value="1"/>
</dbReference>
<evidence type="ECO:0000313" key="9">
    <source>
        <dbReference type="EMBL" id="BDP43409.1"/>
    </source>
</evidence>
<evidence type="ECO:0000256" key="7">
    <source>
        <dbReference type="SAM" id="Phobius"/>
    </source>
</evidence>
<feature type="transmembrane region" description="Helical" evidence="7">
    <location>
        <begin position="257"/>
        <end position="276"/>
    </location>
</feature>
<dbReference type="InterPro" id="IPR005829">
    <property type="entry name" value="Sugar_transporter_CS"/>
</dbReference>
<keyword evidence="6 7" id="KW-0472">Membrane</keyword>
<keyword evidence="10" id="KW-1185">Reference proteome</keyword>
<evidence type="ECO:0000256" key="6">
    <source>
        <dbReference type="ARBA" id="ARBA00023136"/>
    </source>
</evidence>
<feature type="transmembrane region" description="Helical" evidence="7">
    <location>
        <begin position="172"/>
        <end position="193"/>
    </location>
</feature>
<feature type="transmembrane region" description="Helical" evidence="7">
    <location>
        <begin position="345"/>
        <end position="365"/>
    </location>
</feature>
<evidence type="ECO:0000259" key="8">
    <source>
        <dbReference type="PROSITE" id="PS50850"/>
    </source>
</evidence>
<dbReference type="Pfam" id="PF07690">
    <property type="entry name" value="MFS_1"/>
    <property type="match status" value="1"/>
</dbReference>
<dbReference type="EMBL" id="AP026561">
    <property type="protein sequence ID" value="BDP43409.1"/>
    <property type="molecule type" value="Genomic_DNA"/>
</dbReference>
<dbReference type="InterPro" id="IPR020846">
    <property type="entry name" value="MFS_dom"/>
</dbReference>
<dbReference type="PANTHER" id="PTHR23517">
    <property type="entry name" value="RESISTANCE PROTEIN MDTM, PUTATIVE-RELATED-RELATED"/>
    <property type="match status" value="1"/>
</dbReference>
<gene>
    <name evidence="9" type="ORF">DAETH_33780</name>
</gene>
<feature type="transmembrane region" description="Helical" evidence="7">
    <location>
        <begin position="308"/>
        <end position="333"/>
    </location>
</feature>
<comment type="subcellular location">
    <subcellularLocation>
        <location evidence="1">Cell membrane</location>
        <topology evidence="1">Multi-pass membrane protein</topology>
    </subcellularLocation>
</comment>
<keyword evidence="5 7" id="KW-1133">Transmembrane helix</keyword>
<dbReference type="PROSITE" id="PS00216">
    <property type="entry name" value="SUGAR_TRANSPORT_1"/>
    <property type="match status" value="1"/>
</dbReference>
<name>A0ABM8AHX3_9DEIO</name>
<dbReference type="InterPro" id="IPR050171">
    <property type="entry name" value="MFS_Transporters"/>
</dbReference>
<protein>
    <submittedName>
        <fullName evidence="9">MFS transporter</fullName>
    </submittedName>
</protein>
<keyword evidence="4 7" id="KW-0812">Transmembrane</keyword>
<accession>A0ABM8AHX3</accession>
<proteinExistence type="predicted"/>
<evidence type="ECO:0000256" key="1">
    <source>
        <dbReference type="ARBA" id="ARBA00004651"/>
    </source>
</evidence>